<dbReference type="AlphaFoldDB" id="A0A0R1M172"/>
<dbReference type="STRING" id="1423731.FC81_GL001109"/>
<keyword evidence="2" id="KW-1185">Reference proteome</keyword>
<accession>A0A0R1M172</accession>
<gene>
    <name evidence="1" type="ORF">FC81_GL001109</name>
</gene>
<dbReference type="Proteomes" id="UP000051621">
    <property type="component" value="Unassembled WGS sequence"/>
</dbReference>
<organism evidence="1 2">
    <name type="scientific">Liquorilactobacillus capillatus DSM 19910</name>
    <dbReference type="NCBI Taxonomy" id="1423731"/>
    <lineage>
        <taxon>Bacteria</taxon>
        <taxon>Bacillati</taxon>
        <taxon>Bacillota</taxon>
        <taxon>Bacilli</taxon>
        <taxon>Lactobacillales</taxon>
        <taxon>Lactobacillaceae</taxon>
        <taxon>Liquorilactobacillus</taxon>
    </lineage>
</organism>
<protein>
    <recommendedName>
        <fullName evidence="3">TPR repeat-containing protein</fullName>
    </recommendedName>
</protein>
<evidence type="ECO:0008006" key="3">
    <source>
        <dbReference type="Google" id="ProtNLM"/>
    </source>
</evidence>
<evidence type="ECO:0000313" key="2">
    <source>
        <dbReference type="Proteomes" id="UP000051621"/>
    </source>
</evidence>
<evidence type="ECO:0000313" key="1">
    <source>
        <dbReference type="EMBL" id="KRL01743.1"/>
    </source>
</evidence>
<dbReference type="PATRIC" id="fig|1423731.3.peg.1140"/>
<proteinExistence type="predicted"/>
<name>A0A0R1M172_9LACO</name>
<dbReference type="SUPFAM" id="SSF81901">
    <property type="entry name" value="HCP-like"/>
    <property type="match status" value="1"/>
</dbReference>
<sequence length="271" mass="32016">MDGEKKMSINKRKNCERLYQQLIQEMHVKYGFKERILLREIGFDNVKEITAKLAPDYFSELLSFEEISNKYLKCLPEEETLNFIKLVQIMTDVQRENKKMITSLQENMLVEKEDSLEKLQLFGDICLYCSHYENAENIYQFQIKHKITTGYNGMGLLHKNTGEYTHAKEYFTAGYEAGNKKAAYYLGCLHRELGQEQQARKWFGIAIIKNNDDDALMEVNLILEENIMHRKAKQLQKIAEKLTFKGEKLSTDEERIWCNSFFTNQERNEQE</sequence>
<reference evidence="1 2" key="1">
    <citation type="journal article" date="2015" name="Genome Announc.">
        <title>Expanding the biotechnology potential of lactobacilli through comparative genomics of 213 strains and associated genera.</title>
        <authorList>
            <person name="Sun Z."/>
            <person name="Harris H.M."/>
            <person name="McCann A."/>
            <person name="Guo C."/>
            <person name="Argimon S."/>
            <person name="Zhang W."/>
            <person name="Yang X."/>
            <person name="Jeffery I.B."/>
            <person name="Cooney J.C."/>
            <person name="Kagawa T.F."/>
            <person name="Liu W."/>
            <person name="Song Y."/>
            <person name="Salvetti E."/>
            <person name="Wrobel A."/>
            <person name="Rasinkangas P."/>
            <person name="Parkhill J."/>
            <person name="Rea M.C."/>
            <person name="O'Sullivan O."/>
            <person name="Ritari J."/>
            <person name="Douillard F.P."/>
            <person name="Paul Ross R."/>
            <person name="Yang R."/>
            <person name="Briner A.E."/>
            <person name="Felis G.E."/>
            <person name="de Vos W.M."/>
            <person name="Barrangou R."/>
            <person name="Klaenhammer T.R."/>
            <person name="Caufield P.W."/>
            <person name="Cui Y."/>
            <person name="Zhang H."/>
            <person name="O'Toole P.W."/>
        </authorList>
    </citation>
    <scope>NUCLEOTIDE SEQUENCE [LARGE SCALE GENOMIC DNA]</scope>
    <source>
        <strain evidence="1 2">DSM 19910</strain>
    </source>
</reference>
<dbReference type="Gene3D" id="1.25.40.10">
    <property type="entry name" value="Tetratricopeptide repeat domain"/>
    <property type="match status" value="1"/>
</dbReference>
<dbReference type="InterPro" id="IPR011990">
    <property type="entry name" value="TPR-like_helical_dom_sf"/>
</dbReference>
<dbReference type="EMBL" id="AZEF01000021">
    <property type="protein sequence ID" value="KRL01743.1"/>
    <property type="molecule type" value="Genomic_DNA"/>
</dbReference>
<comment type="caution">
    <text evidence="1">The sequence shown here is derived from an EMBL/GenBank/DDBJ whole genome shotgun (WGS) entry which is preliminary data.</text>
</comment>